<sequence>MNLKTRIFLLAVVPFLVAIAGIGIGVRQQATALARTQHATMEAAYLSSKEIELKHYVDLATSAIAPLYDNAADDARDDATQRARALERLEKMDFGKDGYFFVYDMHGRSLMHPREPNLVGRDLWDLRDPGGTLTIQRLIAAAANGGGYVRYMWHRPSTGKLAPKLGYVVPLPRWGWMIGTGIYLDDVNATLAGIDEHASANIERTMTWIGGIALAGVAVIAICALVLNVSEYRSADAKLKRLAQQVVESQENERARLSRELHDGISQMMVSAKLLLESALARLERGETRVPAAETALATSLTRLGDTLREVRRISHALRPAMLDDLGLAAALEQLSREMGEETGIDIGFTQIAHTHAAALPDAVNTVLFRIAQEALTNIVRHAEAKRAALTLDVASSAVTLTVADNGRGFDVERAFADPRAGIGLRNMRERLETLGGTLAIASQPGHTIISARVPVSAAAEPAPSEPLAPSQPHKRTSDEPAADTTAVYAATLPTPASRTGTST</sequence>
<dbReference type="SUPFAM" id="SSF55874">
    <property type="entry name" value="ATPase domain of HSP90 chaperone/DNA topoisomerase II/histidine kinase"/>
    <property type="match status" value="1"/>
</dbReference>
<feature type="compositionally biased region" description="Polar residues" evidence="10">
    <location>
        <begin position="495"/>
        <end position="504"/>
    </location>
</feature>
<evidence type="ECO:0000313" key="13">
    <source>
        <dbReference type="EMBL" id="WQD78785.1"/>
    </source>
</evidence>
<dbReference type="RefSeq" id="WP_114809881.1">
    <property type="nucleotide sequence ID" value="NZ_CP139965.1"/>
</dbReference>
<keyword evidence="6 11" id="KW-1133">Transmembrane helix</keyword>
<keyword evidence="7" id="KW-0902">Two-component regulatory system</keyword>
<keyword evidence="3" id="KW-0808">Transferase</keyword>
<proteinExistence type="predicted"/>
<evidence type="ECO:0000256" key="11">
    <source>
        <dbReference type="SAM" id="Phobius"/>
    </source>
</evidence>
<gene>
    <name evidence="13" type="ORF">U0042_03480</name>
</gene>
<feature type="domain" description="Histidine kinase" evidence="12">
    <location>
        <begin position="256"/>
        <end position="458"/>
    </location>
</feature>
<evidence type="ECO:0000256" key="1">
    <source>
        <dbReference type="ARBA" id="ARBA00004651"/>
    </source>
</evidence>
<evidence type="ECO:0000313" key="14">
    <source>
        <dbReference type="Proteomes" id="UP001325479"/>
    </source>
</evidence>
<feature type="transmembrane region" description="Helical" evidence="11">
    <location>
        <begin position="208"/>
        <end position="230"/>
    </location>
</feature>
<name>A0ABZ0WN35_9BURK</name>
<evidence type="ECO:0000256" key="3">
    <source>
        <dbReference type="ARBA" id="ARBA00022679"/>
    </source>
</evidence>
<keyword evidence="2" id="KW-1003">Cell membrane</keyword>
<dbReference type="Pfam" id="PF17200">
    <property type="entry name" value="sCache_2"/>
    <property type="match status" value="1"/>
</dbReference>
<dbReference type="InterPro" id="IPR017171">
    <property type="entry name" value="Sig_transdc_His_kinase_MctS"/>
</dbReference>
<keyword evidence="4 11" id="KW-0812">Transmembrane</keyword>
<accession>A0ABZ0WN35</accession>
<dbReference type="InterPro" id="IPR005467">
    <property type="entry name" value="His_kinase_dom"/>
</dbReference>
<evidence type="ECO:0000256" key="7">
    <source>
        <dbReference type="ARBA" id="ARBA00023012"/>
    </source>
</evidence>
<keyword evidence="14" id="KW-1185">Reference proteome</keyword>
<feature type="coiled-coil region" evidence="9">
    <location>
        <begin position="232"/>
        <end position="260"/>
    </location>
</feature>
<feature type="transmembrane region" description="Helical" evidence="11">
    <location>
        <begin position="7"/>
        <end position="26"/>
    </location>
</feature>
<dbReference type="PANTHER" id="PTHR24421">
    <property type="entry name" value="NITRATE/NITRITE SENSOR PROTEIN NARX-RELATED"/>
    <property type="match status" value="1"/>
</dbReference>
<dbReference type="CDD" id="cd16917">
    <property type="entry name" value="HATPase_UhpB-NarQ-NarX-like"/>
    <property type="match status" value="1"/>
</dbReference>
<dbReference type="PIRSF" id="PIRSF037314">
    <property type="entry name" value="STHK_MctS"/>
    <property type="match status" value="1"/>
</dbReference>
<evidence type="ECO:0000256" key="2">
    <source>
        <dbReference type="ARBA" id="ARBA00022475"/>
    </source>
</evidence>
<dbReference type="Pfam" id="PF02518">
    <property type="entry name" value="HATPase_c"/>
    <property type="match status" value="1"/>
</dbReference>
<dbReference type="InterPro" id="IPR003594">
    <property type="entry name" value="HATPase_dom"/>
</dbReference>
<dbReference type="SMART" id="SM00387">
    <property type="entry name" value="HATPase_c"/>
    <property type="match status" value="1"/>
</dbReference>
<dbReference type="InterPro" id="IPR011712">
    <property type="entry name" value="Sig_transdc_His_kin_sub3_dim/P"/>
</dbReference>
<comment type="subcellular location">
    <subcellularLocation>
        <location evidence="1">Cell membrane</location>
        <topology evidence="1">Multi-pass membrane protein</topology>
    </subcellularLocation>
</comment>
<evidence type="ECO:0000256" key="6">
    <source>
        <dbReference type="ARBA" id="ARBA00022989"/>
    </source>
</evidence>
<dbReference type="SMART" id="SM01049">
    <property type="entry name" value="Cache_2"/>
    <property type="match status" value="1"/>
</dbReference>
<dbReference type="Gene3D" id="1.20.5.1930">
    <property type="match status" value="1"/>
</dbReference>
<evidence type="ECO:0000259" key="12">
    <source>
        <dbReference type="PROSITE" id="PS50109"/>
    </source>
</evidence>
<dbReference type="InterPro" id="IPR050482">
    <property type="entry name" value="Sensor_HK_TwoCompSys"/>
</dbReference>
<dbReference type="Gene3D" id="3.30.565.10">
    <property type="entry name" value="Histidine kinase-like ATPase, C-terminal domain"/>
    <property type="match status" value="1"/>
</dbReference>
<dbReference type="InterPro" id="IPR036890">
    <property type="entry name" value="HATPase_C_sf"/>
</dbReference>
<dbReference type="Gene3D" id="3.30.450.20">
    <property type="entry name" value="PAS domain"/>
    <property type="match status" value="1"/>
</dbReference>
<evidence type="ECO:0000256" key="5">
    <source>
        <dbReference type="ARBA" id="ARBA00022777"/>
    </source>
</evidence>
<protein>
    <submittedName>
        <fullName evidence="13">Cache domain-containing protein</fullName>
    </submittedName>
</protein>
<dbReference type="EMBL" id="CP139965">
    <property type="protein sequence ID" value="WQD78785.1"/>
    <property type="molecule type" value="Genomic_DNA"/>
</dbReference>
<evidence type="ECO:0000256" key="9">
    <source>
        <dbReference type="SAM" id="Coils"/>
    </source>
</evidence>
<dbReference type="Pfam" id="PF07730">
    <property type="entry name" value="HisKA_3"/>
    <property type="match status" value="1"/>
</dbReference>
<organism evidence="13 14">
    <name type="scientific">Paraburkholderia kururiensis</name>
    <dbReference type="NCBI Taxonomy" id="984307"/>
    <lineage>
        <taxon>Bacteria</taxon>
        <taxon>Pseudomonadati</taxon>
        <taxon>Pseudomonadota</taxon>
        <taxon>Betaproteobacteria</taxon>
        <taxon>Burkholderiales</taxon>
        <taxon>Burkholderiaceae</taxon>
        <taxon>Paraburkholderia</taxon>
    </lineage>
</organism>
<keyword evidence="9" id="KW-0175">Coiled coil</keyword>
<keyword evidence="5" id="KW-0418">Kinase</keyword>
<feature type="region of interest" description="Disordered" evidence="10">
    <location>
        <begin position="457"/>
        <end position="504"/>
    </location>
</feature>
<dbReference type="PROSITE" id="PS50109">
    <property type="entry name" value="HIS_KIN"/>
    <property type="match status" value="1"/>
</dbReference>
<feature type="compositionally biased region" description="Low complexity" evidence="10">
    <location>
        <begin position="457"/>
        <end position="472"/>
    </location>
</feature>
<dbReference type="Proteomes" id="UP001325479">
    <property type="component" value="Chromosome"/>
</dbReference>
<evidence type="ECO:0000256" key="10">
    <source>
        <dbReference type="SAM" id="MobiDB-lite"/>
    </source>
</evidence>
<evidence type="ECO:0000256" key="4">
    <source>
        <dbReference type="ARBA" id="ARBA00022692"/>
    </source>
</evidence>
<evidence type="ECO:0000256" key="8">
    <source>
        <dbReference type="ARBA" id="ARBA00023136"/>
    </source>
</evidence>
<dbReference type="InterPro" id="IPR033480">
    <property type="entry name" value="sCache_2"/>
</dbReference>
<reference evidence="13 14" key="1">
    <citation type="submission" date="2023-12" db="EMBL/GenBank/DDBJ databases">
        <title>Genome sequencing and assembly of bacterial species from a model synthetic community.</title>
        <authorList>
            <person name="Hogle S.L."/>
        </authorList>
    </citation>
    <scope>NUCLEOTIDE SEQUENCE [LARGE SCALE GENOMIC DNA]</scope>
    <source>
        <strain evidence="13 14">HAMBI 2494</strain>
    </source>
</reference>
<keyword evidence="8 11" id="KW-0472">Membrane</keyword>
<dbReference type="PANTHER" id="PTHR24421:SF37">
    <property type="entry name" value="SENSOR HISTIDINE KINASE NARS"/>
    <property type="match status" value="1"/>
</dbReference>